<dbReference type="PIRSF" id="PIRSF036625">
    <property type="entry name" value="GAF_ANTAR"/>
    <property type="match status" value="1"/>
</dbReference>
<dbReference type="PATRIC" id="fig|1156913.3.peg.6535"/>
<protein>
    <submittedName>
        <fullName evidence="6">Two-component system response regulator</fullName>
    </submittedName>
</protein>
<dbReference type="HOGENOM" id="CLU_074354_0_1_11"/>
<dbReference type="SUPFAM" id="SSF52172">
    <property type="entry name" value="CheY-like"/>
    <property type="match status" value="1"/>
</dbReference>
<dbReference type="GO" id="GO:0016301">
    <property type="term" value="F:kinase activity"/>
    <property type="evidence" value="ECO:0007669"/>
    <property type="project" value="UniProtKB-KW"/>
</dbReference>
<evidence type="ECO:0000313" key="7">
    <source>
        <dbReference type="Proteomes" id="UP000013968"/>
    </source>
</evidence>
<dbReference type="GO" id="GO:0003723">
    <property type="term" value="F:RNA binding"/>
    <property type="evidence" value="ECO:0007669"/>
    <property type="project" value="InterPro"/>
</dbReference>
<sequence length="260" mass="28404">MDGEIRRPRERATMDQFRDTASALRELTESMRLDEPRDELLERVAKKVVGLLPGADAATVTLYSDGEPSTVASTDESLLPLDKAQYSADEGPCLKAAESGTIVRTLLDADAAARWPDFAATAEQLGVRTSLSCPLFVPGESHFKRRETEPLSGALNIWSFQENAFDPVEAALVAMFTSAISAIILTASRWAAAERQAETLVAALETRDAIATAKGIVMARLELNADEAFRWLTEASQHTNRKIREISVLIAEDPRAVFGR</sequence>
<organism evidence="6 7">
    <name type="scientific">Amycolatopsis keratiniphila</name>
    <dbReference type="NCBI Taxonomy" id="129921"/>
    <lineage>
        <taxon>Bacteria</taxon>
        <taxon>Bacillati</taxon>
        <taxon>Actinomycetota</taxon>
        <taxon>Actinomycetes</taxon>
        <taxon>Pseudonocardiales</taxon>
        <taxon>Pseudonocardiaceae</taxon>
        <taxon>Amycolatopsis</taxon>
        <taxon>Amycolatopsis japonica group</taxon>
    </lineage>
</organism>
<proteinExistence type="predicted"/>
<keyword evidence="7" id="KW-1185">Reference proteome</keyword>
<keyword evidence="3" id="KW-0805">Transcription regulation</keyword>
<feature type="domain" description="ANTAR" evidence="5">
    <location>
        <begin position="190"/>
        <end position="251"/>
    </location>
</feature>
<name>R4T2E8_9PSEU</name>
<evidence type="ECO:0000256" key="4">
    <source>
        <dbReference type="ARBA" id="ARBA00023163"/>
    </source>
</evidence>
<dbReference type="SMART" id="SM00065">
    <property type="entry name" value="GAF"/>
    <property type="match status" value="1"/>
</dbReference>
<keyword evidence="4" id="KW-0804">Transcription</keyword>
<dbReference type="SUPFAM" id="SSF55781">
    <property type="entry name" value="GAF domain-like"/>
    <property type="match status" value="1"/>
</dbReference>
<dbReference type="InterPro" id="IPR029016">
    <property type="entry name" value="GAF-like_dom_sf"/>
</dbReference>
<dbReference type="EMBL" id="CP003410">
    <property type="protein sequence ID" value="AGM08990.1"/>
    <property type="molecule type" value="Genomic_DNA"/>
</dbReference>
<dbReference type="InterPro" id="IPR011006">
    <property type="entry name" value="CheY-like_superfamily"/>
</dbReference>
<dbReference type="Proteomes" id="UP000013968">
    <property type="component" value="Chromosome"/>
</dbReference>
<accession>R4T2E8</accession>
<dbReference type="KEGG" id="aoi:AORI_6407"/>
<dbReference type="Pfam" id="PF13185">
    <property type="entry name" value="GAF_2"/>
    <property type="match status" value="1"/>
</dbReference>
<evidence type="ECO:0000259" key="5">
    <source>
        <dbReference type="PROSITE" id="PS50921"/>
    </source>
</evidence>
<reference evidence="6 7" key="1">
    <citation type="journal article" date="2013" name="BMC Genomics">
        <title>ContigScape: a Cytoscape plugin facilitating microbial genome gap closing.</title>
        <authorList>
            <person name="Tang B."/>
            <person name="Wang Q."/>
            <person name="Yang M."/>
            <person name="Xie F."/>
            <person name="Zhu Y."/>
            <person name="Zhuo Y."/>
            <person name="Wang S."/>
            <person name="Gao H."/>
            <person name="Ding X."/>
            <person name="Zhang L."/>
            <person name="Zhao G."/>
            <person name="Zheng H."/>
        </authorList>
    </citation>
    <scope>NUCLEOTIDE SEQUENCE [LARGE SCALE GENOMIC DNA]</scope>
    <source>
        <strain evidence="6 7">HCCB10007</strain>
    </source>
</reference>
<evidence type="ECO:0000256" key="3">
    <source>
        <dbReference type="ARBA" id="ARBA00023015"/>
    </source>
</evidence>
<dbReference type="InterPro" id="IPR003018">
    <property type="entry name" value="GAF"/>
</dbReference>
<dbReference type="InterPro" id="IPR005561">
    <property type="entry name" value="ANTAR"/>
</dbReference>
<dbReference type="Pfam" id="PF03861">
    <property type="entry name" value="ANTAR"/>
    <property type="match status" value="1"/>
</dbReference>
<evidence type="ECO:0000313" key="6">
    <source>
        <dbReference type="EMBL" id="AGM08990.1"/>
    </source>
</evidence>
<gene>
    <name evidence="6" type="ORF">AORI_6407</name>
</gene>
<dbReference type="Gene3D" id="3.30.450.40">
    <property type="match status" value="1"/>
</dbReference>
<keyword evidence="1" id="KW-0808">Transferase</keyword>
<keyword evidence="2" id="KW-0418">Kinase</keyword>
<dbReference type="AlphaFoldDB" id="R4T2E8"/>
<dbReference type="SMART" id="SM01012">
    <property type="entry name" value="ANTAR"/>
    <property type="match status" value="1"/>
</dbReference>
<evidence type="ECO:0000256" key="1">
    <source>
        <dbReference type="ARBA" id="ARBA00022679"/>
    </source>
</evidence>
<evidence type="ECO:0000256" key="2">
    <source>
        <dbReference type="ARBA" id="ARBA00022777"/>
    </source>
</evidence>
<dbReference type="PROSITE" id="PS50921">
    <property type="entry name" value="ANTAR"/>
    <property type="match status" value="1"/>
</dbReference>
<dbReference type="InterPro" id="IPR012074">
    <property type="entry name" value="GAF_ANTAR"/>
</dbReference>
<dbReference type="Gene3D" id="1.10.10.10">
    <property type="entry name" value="Winged helix-like DNA-binding domain superfamily/Winged helix DNA-binding domain"/>
    <property type="match status" value="1"/>
</dbReference>
<dbReference type="InterPro" id="IPR036388">
    <property type="entry name" value="WH-like_DNA-bd_sf"/>
</dbReference>